<dbReference type="AlphaFoldDB" id="A0AAW1PBE9"/>
<comment type="caution">
    <text evidence="2">The sequence shown here is derived from an EMBL/GenBank/DDBJ whole genome shotgun (WGS) entry which is preliminary data.</text>
</comment>
<gene>
    <name evidence="2" type="ORF">WJX73_010923</name>
</gene>
<keyword evidence="1" id="KW-0732">Signal</keyword>
<dbReference type="EMBL" id="JALJOQ010000034">
    <property type="protein sequence ID" value="KAK9807145.1"/>
    <property type="molecule type" value="Genomic_DNA"/>
</dbReference>
<dbReference type="Proteomes" id="UP001465755">
    <property type="component" value="Unassembled WGS sequence"/>
</dbReference>
<evidence type="ECO:0000313" key="3">
    <source>
        <dbReference type="Proteomes" id="UP001465755"/>
    </source>
</evidence>
<feature type="signal peptide" evidence="1">
    <location>
        <begin position="1"/>
        <end position="36"/>
    </location>
</feature>
<keyword evidence="3" id="KW-1185">Reference proteome</keyword>
<accession>A0AAW1PBE9</accession>
<organism evidence="2 3">
    <name type="scientific">Symbiochloris irregularis</name>
    <dbReference type="NCBI Taxonomy" id="706552"/>
    <lineage>
        <taxon>Eukaryota</taxon>
        <taxon>Viridiplantae</taxon>
        <taxon>Chlorophyta</taxon>
        <taxon>core chlorophytes</taxon>
        <taxon>Trebouxiophyceae</taxon>
        <taxon>Trebouxiales</taxon>
        <taxon>Trebouxiaceae</taxon>
        <taxon>Symbiochloris</taxon>
    </lineage>
</organism>
<protein>
    <submittedName>
        <fullName evidence="2">Uncharacterized protein</fullName>
    </submittedName>
</protein>
<evidence type="ECO:0000256" key="1">
    <source>
        <dbReference type="SAM" id="SignalP"/>
    </source>
</evidence>
<evidence type="ECO:0000313" key="2">
    <source>
        <dbReference type="EMBL" id="KAK9807145.1"/>
    </source>
</evidence>
<name>A0AAW1PBE9_9CHLO</name>
<feature type="chain" id="PRO_5043754999" evidence="1">
    <location>
        <begin position="37"/>
        <end position="131"/>
    </location>
</feature>
<proteinExistence type="predicted"/>
<sequence>MQVSSRGPAPKMRGRHTAGWQAAVLGQLWLCSLVNAQTCDFNQSGCEAGNLPDTINNLQQACVACLSLPPQEGCTRSNAISVGNGGYSNWICRWGSGGRVSRSGSNTAQGYVLEGPTLSCPSQLTGQCGSG</sequence>
<reference evidence="2 3" key="1">
    <citation type="journal article" date="2024" name="Nat. Commun.">
        <title>Phylogenomics reveals the evolutionary origins of lichenization in chlorophyte algae.</title>
        <authorList>
            <person name="Puginier C."/>
            <person name="Libourel C."/>
            <person name="Otte J."/>
            <person name="Skaloud P."/>
            <person name="Haon M."/>
            <person name="Grisel S."/>
            <person name="Petersen M."/>
            <person name="Berrin J.G."/>
            <person name="Delaux P.M."/>
            <person name="Dal Grande F."/>
            <person name="Keller J."/>
        </authorList>
    </citation>
    <scope>NUCLEOTIDE SEQUENCE [LARGE SCALE GENOMIC DNA]</scope>
    <source>
        <strain evidence="2 3">SAG 2036</strain>
    </source>
</reference>